<dbReference type="EMBL" id="JH930474">
    <property type="protein sequence ID" value="EKM53189.1"/>
    <property type="molecule type" value="Genomic_DNA"/>
</dbReference>
<dbReference type="OrthoDB" id="10646960at2759"/>
<gene>
    <name evidence="2" type="ORF">PHACADRAFT_259365</name>
</gene>
<dbReference type="RefSeq" id="XP_007397885.1">
    <property type="nucleotide sequence ID" value="XM_007397823.1"/>
</dbReference>
<dbReference type="HOGENOM" id="CLU_888794_0_0_1"/>
<dbReference type="AlphaFoldDB" id="K5W2N6"/>
<dbReference type="Proteomes" id="UP000008370">
    <property type="component" value="Unassembled WGS sequence"/>
</dbReference>
<keyword evidence="3" id="KW-1185">Reference proteome</keyword>
<dbReference type="InParanoid" id="K5W2N6"/>
<name>K5W2N6_PHACS</name>
<proteinExistence type="predicted"/>
<evidence type="ECO:0000256" key="1">
    <source>
        <dbReference type="SAM" id="MobiDB-lite"/>
    </source>
</evidence>
<reference evidence="2 3" key="1">
    <citation type="journal article" date="2012" name="BMC Genomics">
        <title>Comparative genomics of the white-rot fungi, Phanerochaete carnosa and P. chrysosporium, to elucidate the genetic basis of the distinct wood types they colonize.</title>
        <authorList>
            <person name="Suzuki H."/>
            <person name="MacDonald J."/>
            <person name="Syed K."/>
            <person name="Salamov A."/>
            <person name="Hori C."/>
            <person name="Aerts A."/>
            <person name="Henrissat B."/>
            <person name="Wiebenga A."/>
            <person name="vanKuyk P.A."/>
            <person name="Barry K."/>
            <person name="Lindquist E."/>
            <person name="LaButti K."/>
            <person name="Lapidus A."/>
            <person name="Lucas S."/>
            <person name="Coutinho P."/>
            <person name="Gong Y."/>
            <person name="Samejima M."/>
            <person name="Mahadevan R."/>
            <person name="Abou-Zaid M."/>
            <person name="de Vries R.P."/>
            <person name="Igarashi K."/>
            <person name="Yadav J.S."/>
            <person name="Grigoriev I.V."/>
            <person name="Master E.R."/>
        </authorList>
    </citation>
    <scope>NUCLEOTIDE SEQUENCE [LARGE SCALE GENOMIC DNA]</scope>
    <source>
        <strain evidence="2 3">HHB-10118-sp</strain>
    </source>
</reference>
<evidence type="ECO:0000313" key="2">
    <source>
        <dbReference type="EMBL" id="EKM53189.1"/>
    </source>
</evidence>
<dbReference type="GeneID" id="18917399"/>
<accession>K5W2N6</accession>
<sequence>MIASSNLLPSYYTSHAPEGQPRHRQMVAQADWKWAAQQLAQPGTMPILHPRPRAWQDSPDYWSIGICKQLEELVKTEASREEATRSLELPSLRALQKSLPTNARKTRPAAMRQAALVPHRVFYPPDEDVWEATDGRYITSSQATAIPAPAVGWTVRLVQPSYIGPLEDDLPLADRLTQVADQCWLASPLKSEWKEHAVGPQPQQSTTLTQITPQGPHLSVAHKRVFSDNTSSFVAVAKPARGRRNTISEAPPPVPPKDTVTDTAHLAASHQNLPPKPQSKSSTDATIFVCVFCLQASVGTCAHQEHTRSHSKV</sequence>
<dbReference type="KEGG" id="pco:PHACADRAFT_259365"/>
<feature type="region of interest" description="Disordered" evidence="1">
    <location>
        <begin position="241"/>
        <end position="260"/>
    </location>
</feature>
<evidence type="ECO:0000313" key="3">
    <source>
        <dbReference type="Proteomes" id="UP000008370"/>
    </source>
</evidence>
<organism evidence="2 3">
    <name type="scientific">Phanerochaete carnosa (strain HHB-10118-sp)</name>
    <name type="common">White-rot fungus</name>
    <name type="synonym">Peniophora carnosa</name>
    <dbReference type="NCBI Taxonomy" id="650164"/>
    <lineage>
        <taxon>Eukaryota</taxon>
        <taxon>Fungi</taxon>
        <taxon>Dikarya</taxon>
        <taxon>Basidiomycota</taxon>
        <taxon>Agaricomycotina</taxon>
        <taxon>Agaricomycetes</taxon>
        <taxon>Polyporales</taxon>
        <taxon>Phanerochaetaceae</taxon>
        <taxon>Phanerochaete</taxon>
    </lineage>
</organism>
<protein>
    <submittedName>
        <fullName evidence="2">Uncharacterized protein</fullName>
    </submittedName>
</protein>